<proteinExistence type="inferred from homology"/>
<comment type="similarity">
    <text evidence="2">Belongs to the RNase H family.</text>
</comment>
<keyword evidence="5" id="KW-0479">Metal-binding</keyword>
<dbReference type="GO" id="GO:0004523">
    <property type="term" value="F:RNA-DNA hybrid ribonuclease activity"/>
    <property type="evidence" value="ECO:0007669"/>
    <property type="project" value="UniProtKB-EC"/>
</dbReference>
<feature type="compositionally biased region" description="Basic residues" evidence="8">
    <location>
        <begin position="256"/>
        <end position="269"/>
    </location>
</feature>
<dbReference type="InterPro" id="IPR036397">
    <property type="entry name" value="RNaseH_sf"/>
</dbReference>
<evidence type="ECO:0000256" key="4">
    <source>
        <dbReference type="ARBA" id="ARBA00022722"/>
    </source>
</evidence>
<dbReference type="InterPro" id="IPR050092">
    <property type="entry name" value="RNase_H"/>
</dbReference>
<dbReference type="PROSITE" id="PS50879">
    <property type="entry name" value="RNASE_H_1"/>
    <property type="match status" value="1"/>
</dbReference>
<dbReference type="Proteomes" id="UP000887566">
    <property type="component" value="Unplaced"/>
</dbReference>
<feature type="domain" description="RNase H type-1" evidence="9">
    <location>
        <begin position="98"/>
        <end position="242"/>
    </location>
</feature>
<dbReference type="AlphaFoldDB" id="A0A914V3N9"/>
<dbReference type="EC" id="3.1.26.4" evidence="3"/>
<feature type="region of interest" description="Disordered" evidence="8">
    <location>
        <begin position="247"/>
        <end position="281"/>
    </location>
</feature>
<keyword evidence="6" id="KW-0255">Endonuclease</keyword>
<dbReference type="GO" id="GO:0043137">
    <property type="term" value="P:DNA replication, removal of RNA primer"/>
    <property type="evidence" value="ECO:0007669"/>
    <property type="project" value="TreeGrafter"/>
</dbReference>
<feature type="compositionally biased region" description="Basic and acidic residues" evidence="8">
    <location>
        <begin position="270"/>
        <end position="281"/>
    </location>
</feature>
<name>A0A914V3N9_9BILA</name>
<dbReference type="PANTHER" id="PTHR10642:SF26">
    <property type="entry name" value="RIBONUCLEASE H1"/>
    <property type="match status" value="1"/>
</dbReference>
<sequence>MGNFLATQDAYEQQKESVSSEPHIDENANYIEQHIDENANYTVQHIDENANYTVQHIDENANYTVQHIDENANYTVQHIDENANYIEQQQVDEIVVPYNDPIIIYTDGSYVPSRAVSAVGCFFGFGHPLNFGKALDIPDDVSEHDNNLAEIVAAEMALEKLLAWPQSEHCTRSVVIRTDSQSVVNSMNRNPFPEHIRFAGRLHQLKELTRIFPLGVAFEHVPGHSNVHGNDEADLLARDALNLGREQRSRSWSGRSRSRSRSRSRGPRRSRSDFVPRRGRL</sequence>
<keyword evidence="7" id="KW-0378">Hydrolase</keyword>
<organism evidence="10 11">
    <name type="scientific">Plectus sambesii</name>
    <dbReference type="NCBI Taxonomy" id="2011161"/>
    <lineage>
        <taxon>Eukaryota</taxon>
        <taxon>Metazoa</taxon>
        <taxon>Ecdysozoa</taxon>
        <taxon>Nematoda</taxon>
        <taxon>Chromadorea</taxon>
        <taxon>Plectida</taxon>
        <taxon>Plectina</taxon>
        <taxon>Plectoidea</taxon>
        <taxon>Plectidae</taxon>
        <taxon>Plectus</taxon>
    </lineage>
</organism>
<dbReference type="PANTHER" id="PTHR10642">
    <property type="entry name" value="RIBONUCLEASE H1"/>
    <property type="match status" value="1"/>
</dbReference>
<keyword evidence="10" id="KW-1185">Reference proteome</keyword>
<dbReference type="WBParaSite" id="PSAMB.scaffold14350size1915.g36007.t1">
    <property type="protein sequence ID" value="PSAMB.scaffold14350size1915.g36007.t1"/>
    <property type="gene ID" value="PSAMB.scaffold14350size1915.g36007"/>
</dbReference>
<evidence type="ECO:0000313" key="11">
    <source>
        <dbReference type="WBParaSite" id="PSAMB.scaffold14350size1915.g36007.t1"/>
    </source>
</evidence>
<evidence type="ECO:0000256" key="8">
    <source>
        <dbReference type="SAM" id="MobiDB-lite"/>
    </source>
</evidence>
<keyword evidence="4" id="KW-0540">Nuclease</keyword>
<evidence type="ECO:0000256" key="1">
    <source>
        <dbReference type="ARBA" id="ARBA00000077"/>
    </source>
</evidence>
<accession>A0A914V3N9</accession>
<dbReference type="Pfam" id="PF00075">
    <property type="entry name" value="RNase_H"/>
    <property type="match status" value="1"/>
</dbReference>
<evidence type="ECO:0000259" key="9">
    <source>
        <dbReference type="PROSITE" id="PS50879"/>
    </source>
</evidence>
<evidence type="ECO:0000256" key="5">
    <source>
        <dbReference type="ARBA" id="ARBA00022723"/>
    </source>
</evidence>
<evidence type="ECO:0000313" key="10">
    <source>
        <dbReference type="Proteomes" id="UP000887566"/>
    </source>
</evidence>
<dbReference type="InterPro" id="IPR002156">
    <property type="entry name" value="RNaseH_domain"/>
</dbReference>
<dbReference type="Gene3D" id="3.30.420.10">
    <property type="entry name" value="Ribonuclease H-like superfamily/Ribonuclease H"/>
    <property type="match status" value="1"/>
</dbReference>
<evidence type="ECO:0000256" key="2">
    <source>
        <dbReference type="ARBA" id="ARBA00005300"/>
    </source>
</evidence>
<dbReference type="InterPro" id="IPR012337">
    <property type="entry name" value="RNaseH-like_sf"/>
</dbReference>
<feature type="region of interest" description="Disordered" evidence="8">
    <location>
        <begin position="1"/>
        <end position="22"/>
    </location>
</feature>
<dbReference type="GO" id="GO:0003676">
    <property type="term" value="F:nucleic acid binding"/>
    <property type="evidence" value="ECO:0007669"/>
    <property type="project" value="InterPro"/>
</dbReference>
<evidence type="ECO:0000256" key="6">
    <source>
        <dbReference type="ARBA" id="ARBA00022759"/>
    </source>
</evidence>
<evidence type="ECO:0000256" key="3">
    <source>
        <dbReference type="ARBA" id="ARBA00012180"/>
    </source>
</evidence>
<dbReference type="GO" id="GO:0046872">
    <property type="term" value="F:metal ion binding"/>
    <property type="evidence" value="ECO:0007669"/>
    <property type="project" value="UniProtKB-KW"/>
</dbReference>
<comment type="catalytic activity">
    <reaction evidence="1">
        <text>Endonucleolytic cleavage to 5'-phosphomonoester.</text>
        <dbReference type="EC" id="3.1.26.4"/>
    </reaction>
</comment>
<dbReference type="SUPFAM" id="SSF53098">
    <property type="entry name" value="Ribonuclease H-like"/>
    <property type="match status" value="1"/>
</dbReference>
<evidence type="ECO:0000256" key="7">
    <source>
        <dbReference type="ARBA" id="ARBA00022801"/>
    </source>
</evidence>
<protein>
    <recommendedName>
        <fullName evidence="3">ribonuclease H</fullName>
        <ecNumber evidence="3">3.1.26.4</ecNumber>
    </recommendedName>
</protein>
<reference evidence="11" key="1">
    <citation type="submission" date="2022-11" db="UniProtKB">
        <authorList>
            <consortium name="WormBaseParasite"/>
        </authorList>
    </citation>
    <scope>IDENTIFICATION</scope>
</reference>